<evidence type="ECO:0000313" key="1">
    <source>
        <dbReference type="EMBL" id="JAD77717.1"/>
    </source>
</evidence>
<reference evidence="1" key="2">
    <citation type="journal article" date="2015" name="Data Brief">
        <title>Shoot transcriptome of the giant reed, Arundo donax.</title>
        <authorList>
            <person name="Barrero R.A."/>
            <person name="Guerrero F.D."/>
            <person name="Moolhuijzen P."/>
            <person name="Goolsby J.A."/>
            <person name="Tidwell J."/>
            <person name="Bellgard S.E."/>
            <person name="Bellgard M.I."/>
        </authorList>
    </citation>
    <scope>NUCLEOTIDE SEQUENCE</scope>
    <source>
        <tissue evidence="1">Shoot tissue taken approximately 20 cm above the soil surface</tissue>
    </source>
</reference>
<sequence>MSHLVGINLVDCGNPIFFPCGKTKVFFLSFLLSKTVQASYSCSSKTKVYPFTDCTTDCAIQMGAQTFLVYLIYAGSCERTTVTPRCACCSCICM</sequence>
<reference evidence="1" key="1">
    <citation type="submission" date="2014-09" db="EMBL/GenBank/DDBJ databases">
        <authorList>
            <person name="Magalhaes I.L.F."/>
            <person name="Oliveira U."/>
            <person name="Santos F.R."/>
            <person name="Vidigal T.H.D.A."/>
            <person name="Brescovit A.D."/>
            <person name="Santos A.J."/>
        </authorList>
    </citation>
    <scope>NUCLEOTIDE SEQUENCE</scope>
    <source>
        <tissue evidence="1">Shoot tissue taken approximately 20 cm above the soil surface</tissue>
    </source>
</reference>
<organism evidence="1">
    <name type="scientific">Arundo donax</name>
    <name type="common">Giant reed</name>
    <name type="synonym">Donax arundinaceus</name>
    <dbReference type="NCBI Taxonomy" id="35708"/>
    <lineage>
        <taxon>Eukaryota</taxon>
        <taxon>Viridiplantae</taxon>
        <taxon>Streptophyta</taxon>
        <taxon>Embryophyta</taxon>
        <taxon>Tracheophyta</taxon>
        <taxon>Spermatophyta</taxon>
        <taxon>Magnoliopsida</taxon>
        <taxon>Liliopsida</taxon>
        <taxon>Poales</taxon>
        <taxon>Poaceae</taxon>
        <taxon>PACMAD clade</taxon>
        <taxon>Arundinoideae</taxon>
        <taxon>Arundineae</taxon>
        <taxon>Arundo</taxon>
    </lineage>
</organism>
<protein>
    <submittedName>
        <fullName evidence="1">Uncharacterized protein</fullName>
    </submittedName>
</protein>
<name>A0A0A9D1T7_ARUDO</name>
<dbReference type="EMBL" id="GBRH01220178">
    <property type="protein sequence ID" value="JAD77717.1"/>
    <property type="molecule type" value="Transcribed_RNA"/>
</dbReference>
<accession>A0A0A9D1T7</accession>
<dbReference type="AlphaFoldDB" id="A0A0A9D1T7"/>
<proteinExistence type="predicted"/>